<keyword evidence="1" id="KW-0812">Transmembrane</keyword>
<feature type="transmembrane region" description="Helical" evidence="1">
    <location>
        <begin position="12"/>
        <end position="31"/>
    </location>
</feature>
<keyword evidence="1" id="KW-0472">Membrane</keyword>
<comment type="caution">
    <text evidence="2">The sequence shown here is derived from an EMBL/GenBank/DDBJ whole genome shotgun (WGS) entry which is preliminary data.</text>
</comment>
<dbReference type="EMBL" id="JABJNZ010000066">
    <property type="protein sequence ID" value="MBT4870982.1"/>
    <property type="molecule type" value="Genomic_DNA"/>
</dbReference>
<protein>
    <submittedName>
        <fullName evidence="2">Uncharacterized protein</fullName>
    </submittedName>
</protein>
<reference evidence="2" key="1">
    <citation type="journal article" date="2021" name="ISME J.">
        <title>Mercury methylation by metabolically versatile and cosmopolitan marine bacteria.</title>
        <authorList>
            <person name="Lin H."/>
            <person name="Ascher D.B."/>
            <person name="Myung Y."/>
            <person name="Lamborg C.H."/>
            <person name="Hallam S.J."/>
            <person name="Gionfriddo C.M."/>
            <person name="Holt K.E."/>
            <person name="Moreau J.W."/>
        </authorList>
    </citation>
    <scope>NUCLEOTIDE SEQUENCE</scope>
    <source>
        <strain evidence="2">SI075_bin30</strain>
    </source>
</reference>
<evidence type="ECO:0000313" key="2">
    <source>
        <dbReference type="EMBL" id="MBT4870982.1"/>
    </source>
</evidence>
<organism evidence="2 3">
    <name type="scientific">Candidatus Iainarchaeum sp</name>
    <dbReference type="NCBI Taxonomy" id="3101447"/>
    <lineage>
        <taxon>Archaea</taxon>
        <taxon>Candidatus Iainarchaeota</taxon>
        <taxon>Candidatus Iainarchaeia</taxon>
        <taxon>Candidatus Iainarchaeales</taxon>
        <taxon>Candidatus Iainarchaeaceae</taxon>
        <taxon>Candidatus Iainarchaeum</taxon>
    </lineage>
</organism>
<sequence length="140" mass="15689">MIKKTGPNKIGIFVVLIFFVIYFIGPLISSFGSSFGNSVGNPVGVMFLFGMIVPIIIFIIIVVGIINFAKNLPNTMEEFSKSIDQKIEIPLEFFKQGPPAMGDFGKSDSDINKDALFKDVYGRKILYYENGKPVYEKHEH</sequence>
<dbReference type="Proteomes" id="UP000722459">
    <property type="component" value="Unassembled WGS sequence"/>
</dbReference>
<keyword evidence="1" id="KW-1133">Transmembrane helix</keyword>
<dbReference type="AlphaFoldDB" id="A0A8T5GGH0"/>
<evidence type="ECO:0000256" key="1">
    <source>
        <dbReference type="SAM" id="Phobius"/>
    </source>
</evidence>
<evidence type="ECO:0000313" key="3">
    <source>
        <dbReference type="Proteomes" id="UP000722459"/>
    </source>
</evidence>
<gene>
    <name evidence="2" type="ORF">HON47_05395</name>
</gene>
<accession>A0A8T5GGH0</accession>
<proteinExistence type="predicted"/>
<name>A0A8T5GGH0_9ARCH</name>
<feature type="transmembrane region" description="Helical" evidence="1">
    <location>
        <begin position="43"/>
        <end position="69"/>
    </location>
</feature>